<name>A0A0V0T5K9_9BILA</name>
<dbReference type="GO" id="GO:0003964">
    <property type="term" value="F:RNA-directed DNA polymerase activity"/>
    <property type="evidence" value="ECO:0007669"/>
    <property type="project" value="UniProtKB-KW"/>
</dbReference>
<proteinExistence type="predicted"/>
<dbReference type="STRING" id="144512.A0A0V0T5K9"/>
<dbReference type="Proteomes" id="UP000055048">
    <property type="component" value="Unassembled WGS sequence"/>
</dbReference>
<keyword evidence="1" id="KW-0808">Transferase</keyword>
<reference evidence="10 11" key="1">
    <citation type="submission" date="2015-01" db="EMBL/GenBank/DDBJ databases">
        <title>Evolution of Trichinella species and genotypes.</title>
        <authorList>
            <person name="Korhonen P.K."/>
            <person name="Edoardo P."/>
            <person name="Giuseppe L.R."/>
            <person name="Gasser R.B."/>
        </authorList>
    </citation>
    <scope>NUCLEOTIDE SEQUENCE [LARGE SCALE GENOMIC DNA]</scope>
    <source>
        <strain evidence="10">ISS417</strain>
    </source>
</reference>
<feature type="compositionally biased region" description="Polar residues" evidence="7">
    <location>
        <begin position="168"/>
        <end position="180"/>
    </location>
</feature>
<feature type="non-terminal residue" evidence="10">
    <location>
        <position position="1"/>
    </location>
</feature>
<dbReference type="PANTHER" id="PTHR37984:SF15">
    <property type="entry name" value="INTEGRASE CATALYTIC DOMAIN-CONTAINING PROTEIN"/>
    <property type="match status" value="1"/>
</dbReference>
<keyword evidence="8" id="KW-1133">Transmembrane helix</keyword>
<dbReference type="Pfam" id="PF17917">
    <property type="entry name" value="RT_RNaseH"/>
    <property type="match status" value="1"/>
</dbReference>
<dbReference type="PROSITE" id="PS50994">
    <property type="entry name" value="INTEGRASE"/>
    <property type="match status" value="1"/>
</dbReference>
<evidence type="ECO:0000256" key="6">
    <source>
        <dbReference type="ARBA" id="ARBA00022918"/>
    </source>
</evidence>
<evidence type="ECO:0000313" key="10">
    <source>
        <dbReference type="EMBL" id="KRX34315.1"/>
    </source>
</evidence>
<dbReference type="GO" id="GO:0004519">
    <property type="term" value="F:endonuclease activity"/>
    <property type="evidence" value="ECO:0007669"/>
    <property type="project" value="UniProtKB-KW"/>
</dbReference>
<feature type="transmembrane region" description="Helical" evidence="8">
    <location>
        <begin position="210"/>
        <end position="231"/>
    </location>
</feature>
<dbReference type="EMBL" id="JYDJ01000590">
    <property type="protein sequence ID" value="KRX34315.1"/>
    <property type="molecule type" value="Genomic_DNA"/>
</dbReference>
<comment type="caution">
    <text evidence="10">The sequence shown here is derived from an EMBL/GenBank/DDBJ whole genome shotgun (WGS) entry which is preliminary data.</text>
</comment>
<feature type="region of interest" description="Disordered" evidence="7">
    <location>
        <begin position="718"/>
        <end position="807"/>
    </location>
</feature>
<feature type="region of interest" description="Disordered" evidence="7">
    <location>
        <begin position="162"/>
        <end position="197"/>
    </location>
</feature>
<evidence type="ECO:0000256" key="7">
    <source>
        <dbReference type="SAM" id="MobiDB-lite"/>
    </source>
</evidence>
<keyword evidence="6" id="KW-0695">RNA-directed DNA polymerase</keyword>
<dbReference type="GO" id="GO:0015074">
    <property type="term" value="P:DNA integration"/>
    <property type="evidence" value="ECO:0007669"/>
    <property type="project" value="InterPro"/>
</dbReference>
<evidence type="ECO:0000313" key="11">
    <source>
        <dbReference type="Proteomes" id="UP000055048"/>
    </source>
</evidence>
<keyword evidence="5" id="KW-0378">Hydrolase</keyword>
<evidence type="ECO:0000256" key="5">
    <source>
        <dbReference type="ARBA" id="ARBA00022801"/>
    </source>
</evidence>
<feature type="non-terminal residue" evidence="10">
    <location>
        <position position="807"/>
    </location>
</feature>
<keyword evidence="8" id="KW-0812">Transmembrane</keyword>
<dbReference type="GO" id="GO:0042575">
    <property type="term" value="C:DNA polymerase complex"/>
    <property type="evidence" value="ECO:0007669"/>
    <property type="project" value="UniProtKB-ARBA"/>
</dbReference>
<dbReference type="InterPro" id="IPR043502">
    <property type="entry name" value="DNA/RNA_pol_sf"/>
</dbReference>
<dbReference type="SUPFAM" id="SSF56672">
    <property type="entry name" value="DNA/RNA polymerases"/>
    <property type="match status" value="1"/>
</dbReference>
<dbReference type="GO" id="GO:0016787">
    <property type="term" value="F:hydrolase activity"/>
    <property type="evidence" value="ECO:0007669"/>
    <property type="project" value="UniProtKB-KW"/>
</dbReference>
<dbReference type="FunFam" id="3.30.420.10:FF:000032">
    <property type="entry name" value="Retrovirus-related Pol polyprotein from transposon 297-like Protein"/>
    <property type="match status" value="1"/>
</dbReference>
<keyword evidence="4" id="KW-0255">Endonuclease</keyword>
<feature type="domain" description="Integrase catalytic" evidence="9">
    <location>
        <begin position="520"/>
        <end position="659"/>
    </location>
</feature>
<dbReference type="InterPro" id="IPR012337">
    <property type="entry name" value="RNaseH-like_sf"/>
</dbReference>
<feature type="compositionally biased region" description="Basic and acidic residues" evidence="7">
    <location>
        <begin position="185"/>
        <end position="197"/>
    </location>
</feature>
<evidence type="ECO:0000256" key="8">
    <source>
        <dbReference type="SAM" id="Phobius"/>
    </source>
</evidence>
<dbReference type="AlphaFoldDB" id="A0A0V0T5K9"/>
<protein>
    <submittedName>
        <fullName evidence="10">Gypsy retrotransposon integrase-like protein 1</fullName>
    </submittedName>
</protein>
<accession>A0A0V0T5K9</accession>
<dbReference type="GO" id="GO:0003676">
    <property type="term" value="F:nucleic acid binding"/>
    <property type="evidence" value="ECO:0007669"/>
    <property type="project" value="InterPro"/>
</dbReference>
<evidence type="ECO:0000256" key="4">
    <source>
        <dbReference type="ARBA" id="ARBA00022759"/>
    </source>
</evidence>
<feature type="compositionally biased region" description="Basic and acidic residues" evidence="7">
    <location>
        <begin position="718"/>
        <end position="735"/>
    </location>
</feature>
<dbReference type="PANTHER" id="PTHR37984">
    <property type="entry name" value="PROTEIN CBG26694"/>
    <property type="match status" value="1"/>
</dbReference>
<dbReference type="SUPFAM" id="SSF53098">
    <property type="entry name" value="Ribonuclease H-like"/>
    <property type="match status" value="1"/>
</dbReference>
<organism evidence="10 11">
    <name type="scientific">Trichinella murrelli</name>
    <dbReference type="NCBI Taxonomy" id="144512"/>
    <lineage>
        <taxon>Eukaryota</taxon>
        <taxon>Metazoa</taxon>
        <taxon>Ecdysozoa</taxon>
        <taxon>Nematoda</taxon>
        <taxon>Enoplea</taxon>
        <taxon>Dorylaimia</taxon>
        <taxon>Trichinellida</taxon>
        <taxon>Trichinellidae</taxon>
        <taxon>Trichinella</taxon>
    </lineage>
</organism>
<feature type="compositionally biased region" description="Low complexity" evidence="7">
    <location>
        <begin position="777"/>
        <end position="786"/>
    </location>
</feature>
<gene>
    <name evidence="10" type="primary">GIN1</name>
    <name evidence="10" type="ORF">T05_15408</name>
</gene>
<evidence type="ECO:0000259" key="9">
    <source>
        <dbReference type="PROSITE" id="PS50994"/>
    </source>
</evidence>
<dbReference type="InterPro" id="IPR001584">
    <property type="entry name" value="Integrase_cat-core"/>
</dbReference>
<dbReference type="Gene3D" id="3.30.420.10">
    <property type="entry name" value="Ribonuclease H-like superfamily/Ribonuclease H"/>
    <property type="match status" value="1"/>
</dbReference>
<keyword evidence="8" id="KW-0472">Membrane</keyword>
<dbReference type="InterPro" id="IPR036397">
    <property type="entry name" value="RNaseH_sf"/>
</dbReference>
<evidence type="ECO:0000256" key="1">
    <source>
        <dbReference type="ARBA" id="ARBA00022679"/>
    </source>
</evidence>
<evidence type="ECO:0000256" key="3">
    <source>
        <dbReference type="ARBA" id="ARBA00022722"/>
    </source>
</evidence>
<keyword evidence="11" id="KW-1185">Reference proteome</keyword>
<keyword evidence="3" id="KW-0540">Nuclease</keyword>
<evidence type="ECO:0000256" key="2">
    <source>
        <dbReference type="ARBA" id="ARBA00022695"/>
    </source>
</evidence>
<dbReference type="InterPro" id="IPR041373">
    <property type="entry name" value="RT_RNaseH"/>
</dbReference>
<dbReference type="InterPro" id="IPR050951">
    <property type="entry name" value="Retrovirus_Pol_polyprotein"/>
</dbReference>
<dbReference type="OrthoDB" id="5832112at2759"/>
<sequence length="807" mass="90987">LRVPDVDRGPADTKNILVVSVAECEGLYTVGCREGKLASKFTAADLQVISENILSINEVPDTEIPHRTAVTKATGGQGYVKCMCLYGCSSGRCSCSRKGGLEMNAPNRDVTCTNEKSRGRKCMEGKCPQHPGVHLFLTRIECTVADMWCTCTRAKVPERHLSRDGSPAQLNSSGTTNRQYNGDLAEDRKMTSTEGDAKSEAGDRVRCGCYFVFLILSFLFLLFCALSNKILISRDGLKSRSTDERYKWEMYYRAARIAPERRASLVHYHTNEEVRGVMKVLYVQETDDYDGLKSALFEAFGVRTGSERFSAVFFRRKQQRGESMRDYAGHLRWLFPKAFPGLSGAAGKETLCLLWALREFRPYFYNQRFLVRTDHNCLLWLRNFKEPEGHVARWLENLAELDFEVEHRARRLHGNADALSHASCTQCGRLVEGSACALFHAPEYVTEIFGEQLLSAQRADPEIHLLRQWLCGAHWPLVRKSPWRASDIGTCEKPILLPQYERRREGLVPHIHAMCEDAITAGYPLHRVSVDILGPLERTLSGNRYVLVLTDYFAKWTAPFPLTNMEAGTVAKVLVEKYIAYFGSPDYVHIYQGRSFKASVMMEIHRLFDIRKTRYSPYNPQGNGQAERFNQTLLYMLSNMVDGNPHQWDNMLPFVILAYYESTGVTPAIAMFSRWTRAAAAVGRADWEPAGARKPRATLIHPENPRAHRPCARAHALPPERPRVVDRAKKTEARPRLGGALPDSGGNGAPNVPGTTPRVKVLLTGGGTTRQQEHQPPEAASPPASEMKVRRLTRRRRPPGYLRDYTP</sequence>
<keyword evidence="2" id="KW-0548">Nucleotidyltransferase</keyword>